<dbReference type="GO" id="GO:0008483">
    <property type="term" value="F:transaminase activity"/>
    <property type="evidence" value="ECO:0007669"/>
    <property type="project" value="UniProtKB-KW"/>
</dbReference>
<keyword evidence="4 8" id="KW-0032">Aminotransferase</keyword>
<dbReference type="EMBL" id="CP000481">
    <property type="protein sequence ID" value="ABK53924.1"/>
    <property type="molecule type" value="Genomic_DNA"/>
</dbReference>
<dbReference type="GO" id="GO:1901605">
    <property type="term" value="P:alpha-amino acid metabolic process"/>
    <property type="evidence" value="ECO:0007669"/>
    <property type="project" value="TreeGrafter"/>
</dbReference>
<dbReference type="FunFam" id="3.40.640.10:FF:000053">
    <property type="entry name" value="Aminotransferase, class I"/>
    <property type="match status" value="1"/>
</dbReference>
<dbReference type="OrthoDB" id="199743at2"/>
<sequence length="416" mass="44913">MDGRTPRLDPYVERYAARTHGMTASEIRALFSVADRPEVISMGGGSPFVSALPLDLVAELAAKVIADRGAQALQYMSGQGDARLRELICGVMALEGISASPDDVIVTVGSQQALDIVARIFLDPGDVVLAEAPSYVGALGAFAQYQATVVHVAMDDDGLVPEALRETLRRMTEEGRRPKFLYVVPNFHNPAGVTLADGRRDEILEICAAADVLVVEDNPYGLLGFDGTAHRALRARSTDGVIYLGSFSKIFASGIRVGWVVAPTGVKEKLIMASEATTLCPVALSQFLVAEFLAHHPWQEQVRIFRDLYRVRRDACLEALAAHFPPETSWTRPAGGFYVWVTLPPGIDAKAMLPRAIQQGRVAYVPGTGFYADGQGAGNLRLSYSLPEPERIREGVRRLGAVVAEERELVEALGGG</sequence>
<protein>
    <submittedName>
        <fullName evidence="8">Aminotransferase, class I and II</fullName>
    </submittedName>
</protein>
<keyword evidence="5 8" id="KW-0808">Transferase</keyword>
<keyword evidence="6" id="KW-0663">Pyridoxal phosphate</keyword>
<dbReference type="KEGG" id="ace:Acel_2152"/>
<keyword evidence="9" id="KW-1185">Reference proteome</keyword>
<dbReference type="PANTHER" id="PTHR42790:SF19">
    <property type="entry name" value="KYNURENINE_ALPHA-AMINOADIPATE AMINOTRANSFERASE, MITOCHONDRIAL"/>
    <property type="match status" value="1"/>
</dbReference>
<evidence type="ECO:0000256" key="2">
    <source>
        <dbReference type="ARBA" id="ARBA00007441"/>
    </source>
</evidence>
<dbReference type="CDD" id="cd00609">
    <property type="entry name" value="AAT_like"/>
    <property type="match status" value="1"/>
</dbReference>
<reference evidence="8 9" key="1">
    <citation type="journal article" date="2009" name="Genome Res.">
        <title>Complete genome of the cellulolytic thermophile Acidothermus cellulolyticus 11B provides insights into its ecophysiological and evolutionary adaptations.</title>
        <authorList>
            <person name="Barabote R.D."/>
            <person name="Xie G."/>
            <person name="Leu D.H."/>
            <person name="Normand P."/>
            <person name="Necsulea A."/>
            <person name="Daubin V."/>
            <person name="Medigue C."/>
            <person name="Adney W.S."/>
            <person name="Xu X.C."/>
            <person name="Lapidus A."/>
            <person name="Parales R.E."/>
            <person name="Detter C."/>
            <person name="Pujic P."/>
            <person name="Bruce D."/>
            <person name="Lavire C."/>
            <person name="Challacombe J.F."/>
            <person name="Brettin T.S."/>
            <person name="Berry A.M."/>
        </authorList>
    </citation>
    <scope>NUCLEOTIDE SEQUENCE [LARGE SCALE GENOMIC DNA]</scope>
    <source>
        <strain evidence="9">ATCC 43068 / DSM 8971 / 11B</strain>
    </source>
</reference>
<proteinExistence type="inferred from homology"/>
<dbReference type="InterPro" id="IPR015422">
    <property type="entry name" value="PyrdxlP-dep_Trfase_small"/>
</dbReference>
<dbReference type="InterPro" id="IPR015424">
    <property type="entry name" value="PyrdxlP-dep_Trfase"/>
</dbReference>
<comment type="subunit">
    <text evidence="3">Homodimer.</text>
</comment>
<dbReference type="PANTHER" id="PTHR42790">
    <property type="entry name" value="AMINOTRANSFERASE"/>
    <property type="match status" value="1"/>
</dbReference>
<evidence type="ECO:0000256" key="3">
    <source>
        <dbReference type="ARBA" id="ARBA00011738"/>
    </source>
</evidence>
<dbReference type="InterPro" id="IPR050859">
    <property type="entry name" value="Class-I_PLP-dep_aminotransf"/>
</dbReference>
<comment type="cofactor">
    <cofactor evidence="1">
        <name>pyridoxal 5'-phosphate</name>
        <dbReference type="ChEBI" id="CHEBI:597326"/>
    </cofactor>
</comment>
<dbReference type="AlphaFoldDB" id="A0LWW4"/>
<dbReference type="Gene3D" id="3.40.640.10">
    <property type="entry name" value="Type I PLP-dependent aspartate aminotransferase-like (Major domain)"/>
    <property type="match status" value="1"/>
</dbReference>
<organism evidence="8 9">
    <name type="scientific">Acidothermus cellulolyticus (strain ATCC 43068 / DSM 8971 / 11B)</name>
    <dbReference type="NCBI Taxonomy" id="351607"/>
    <lineage>
        <taxon>Bacteria</taxon>
        <taxon>Bacillati</taxon>
        <taxon>Actinomycetota</taxon>
        <taxon>Actinomycetes</taxon>
        <taxon>Acidothermales</taxon>
        <taxon>Acidothermaceae</taxon>
        <taxon>Acidothermus</taxon>
    </lineage>
</organism>
<evidence type="ECO:0000256" key="1">
    <source>
        <dbReference type="ARBA" id="ARBA00001933"/>
    </source>
</evidence>
<evidence type="ECO:0000256" key="5">
    <source>
        <dbReference type="ARBA" id="ARBA00022679"/>
    </source>
</evidence>
<dbReference type="SUPFAM" id="SSF53383">
    <property type="entry name" value="PLP-dependent transferases"/>
    <property type="match status" value="1"/>
</dbReference>
<dbReference type="Pfam" id="PF00155">
    <property type="entry name" value="Aminotran_1_2"/>
    <property type="match status" value="1"/>
</dbReference>
<comment type="similarity">
    <text evidence="2">Belongs to the class-I pyridoxal-phosphate-dependent aminotransferase family.</text>
</comment>
<name>A0LWW4_ACIC1</name>
<dbReference type="InterPro" id="IPR004839">
    <property type="entry name" value="Aminotransferase_I/II_large"/>
</dbReference>
<evidence type="ECO:0000313" key="9">
    <source>
        <dbReference type="Proteomes" id="UP000008221"/>
    </source>
</evidence>
<evidence type="ECO:0000256" key="4">
    <source>
        <dbReference type="ARBA" id="ARBA00022576"/>
    </source>
</evidence>
<dbReference type="RefSeq" id="WP_011720987.1">
    <property type="nucleotide sequence ID" value="NC_008578.1"/>
</dbReference>
<evidence type="ECO:0000313" key="8">
    <source>
        <dbReference type="EMBL" id="ABK53924.1"/>
    </source>
</evidence>
<feature type="domain" description="Aminotransferase class I/classII large" evidence="7">
    <location>
        <begin position="57"/>
        <end position="399"/>
    </location>
</feature>
<dbReference type="HOGENOM" id="CLU_017584_0_6_11"/>
<dbReference type="InParanoid" id="A0LWW4"/>
<evidence type="ECO:0000256" key="6">
    <source>
        <dbReference type="ARBA" id="ARBA00022898"/>
    </source>
</evidence>
<dbReference type="Proteomes" id="UP000008221">
    <property type="component" value="Chromosome"/>
</dbReference>
<accession>A0LWW4</accession>
<dbReference type="Gene3D" id="3.90.1150.10">
    <property type="entry name" value="Aspartate Aminotransferase, domain 1"/>
    <property type="match status" value="1"/>
</dbReference>
<evidence type="ECO:0000259" key="7">
    <source>
        <dbReference type="Pfam" id="PF00155"/>
    </source>
</evidence>
<dbReference type="GO" id="GO:0030170">
    <property type="term" value="F:pyridoxal phosphate binding"/>
    <property type="evidence" value="ECO:0007669"/>
    <property type="project" value="InterPro"/>
</dbReference>
<gene>
    <name evidence="8" type="ordered locus">Acel_2152</name>
</gene>
<dbReference type="eggNOG" id="COG1167">
    <property type="taxonomic scope" value="Bacteria"/>
</dbReference>
<dbReference type="STRING" id="351607.Acel_2152"/>
<dbReference type="InterPro" id="IPR015421">
    <property type="entry name" value="PyrdxlP-dep_Trfase_major"/>
</dbReference>